<reference evidence="6" key="1">
    <citation type="submission" date="2023-02" db="EMBL/GenBank/DDBJ databases">
        <title>Description and genomic characterization of Salipiger bruguierae sp. nov., isolated from the sediment of mangrove plant Bruguiera sexangula.</title>
        <authorList>
            <person name="Long M."/>
        </authorList>
    </citation>
    <scope>NUCLEOTIDE SEQUENCE</scope>
    <source>
        <strain evidence="6">H15</strain>
        <plasmid evidence="6">unnamed2</plasmid>
    </source>
</reference>
<feature type="domain" description="Alcohol dehydrogenase iron-type/glycerol dehydrogenase GldA" evidence="4">
    <location>
        <begin position="10"/>
        <end position="153"/>
    </location>
</feature>
<evidence type="ECO:0000256" key="2">
    <source>
        <dbReference type="ARBA" id="ARBA00023002"/>
    </source>
</evidence>
<evidence type="ECO:0000259" key="4">
    <source>
        <dbReference type="Pfam" id="PF00465"/>
    </source>
</evidence>
<geneLocation type="plasmid" evidence="6">
    <name>unnamed2</name>
</geneLocation>
<dbReference type="Gene3D" id="1.20.1090.10">
    <property type="entry name" value="Dehydroquinate synthase-like - alpha domain"/>
    <property type="match status" value="1"/>
</dbReference>
<organism evidence="6">
    <name type="scientific">Alloyangia sp. H15</name>
    <dbReference type="NCBI Taxonomy" id="3029062"/>
    <lineage>
        <taxon>Bacteria</taxon>
        <taxon>Pseudomonadati</taxon>
        <taxon>Pseudomonadota</taxon>
        <taxon>Alphaproteobacteria</taxon>
        <taxon>Rhodobacterales</taxon>
        <taxon>Roseobacteraceae</taxon>
        <taxon>Alloyangia</taxon>
    </lineage>
</organism>
<keyword evidence="6" id="KW-0614">Plasmid</keyword>
<dbReference type="EC" id="1.3.1.32" evidence="6"/>
<dbReference type="GO" id="GO:0018506">
    <property type="term" value="F:maleylacetate reductase activity"/>
    <property type="evidence" value="ECO:0007669"/>
    <property type="project" value="UniProtKB-EC"/>
</dbReference>
<dbReference type="Pfam" id="PF00465">
    <property type="entry name" value="Fe-ADH"/>
    <property type="match status" value="1"/>
</dbReference>
<dbReference type="AlphaFoldDB" id="A0AAU8AS05"/>
<dbReference type="PANTHER" id="PTHR11496:SF102">
    <property type="entry name" value="ALCOHOL DEHYDROGENASE 4"/>
    <property type="match status" value="1"/>
</dbReference>
<gene>
    <name evidence="6" type="ORF">PVT71_25545</name>
</gene>
<dbReference type="GO" id="GO:0004022">
    <property type="term" value="F:alcohol dehydrogenase (NAD+) activity"/>
    <property type="evidence" value="ECO:0007669"/>
    <property type="project" value="TreeGrafter"/>
</dbReference>
<dbReference type="RefSeq" id="WP_353476020.1">
    <property type="nucleotide sequence ID" value="NZ_CP123387.1"/>
</dbReference>
<protein>
    <submittedName>
        <fullName evidence="6">Maleylacetate reductase</fullName>
        <ecNumber evidence="6">1.3.1.32</ecNumber>
    </submittedName>
</protein>
<dbReference type="EMBL" id="CP123387">
    <property type="protein sequence ID" value="XCC97130.1"/>
    <property type="molecule type" value="Genomic_DNA"/>
</dbReference>
<comment type="similarity">
    <text evidence="1">Belongs to the iron-containing alcohol dehydrogenase family.</text>
</comment>
<evidence type="ECO:0000256" key="3">
    <source>
        <dbReference type="ARBA" id="ARBA00023027"/>
    </source>
</evidence>
<evidence type="ECO:0000259" key="5">
    <source>
        <dbReference type="Pfam" id="PF25137"/>
    </source>
</evidence>
<dbReference type="InterPro" id="IPR039697">
    <property type="entry name" value="Alcohol_dehydrogenase_Fe"/>
</dbReference>
<dbReference type="GO" id="GO:0046872">
    <property type="term" value="F:metal ion binding"/>
    <property type="evidence" value="ECO:0007669"/>
    <property type="project" value="InterPro"/>
</dbReference>
<dbReference type="SUPFAM" id="SSF56796">
    <property type="entry name" value="Dehydroquinate synthase-like"/>
    <property type="match status" value="1"/>
</dbReference>
<dbReference type="InterPro" id="IPR056798">
    <property type="entry name" value="ADH_Fe_C"/>
</dbReference>
<dbReference type="Gene3D" id="3.40.50.1970">
    <property type="match status" value="1"/>
</dbReference>
<accession>A0AAU8AS05</accession>
<dbReference type="InterPro" id="IPR034786">
    <property type="entry name" value="MAR"/>
</dbReference>
<evidence type="ECO:0000256" key="1">
    <source>
        <dbReference type="ARBA" id="ARBA00007358"/>
    </source>
</evidence>
<dbReference type="Pfam" id="PF25137">
    <property type="entry name" value="ADH_Fe_C"/>
    <property type="match status" value="1"/>
</dbReference>
<name>A0AAU8AS05_9RHOB</name>
<dbReference type="CDD" id="cd08177">
    <property type="entry name" value="MAR"/>
    <property type="match status" value="1"/>
</dbReference>
<proteinExistence type="inferred from homology"/>
<sequence length="358" mass="36175">MRSFRYQGAPGRVVFGAGTIGEAGAEIEALGCSRALLLSTPGQAGKLAALAGELGPLAAGCFTGAAMHTPVEVTEAAMTAYEQSGADCVLAYGGGSTIGLGKAIAWRNDAPQLVIATTYAGSEVTDILGQTEAGVKTTLRDPRIRPETVIYDPELTLVLPVATSVASGLNAMAHAVEGLYAPDANPITSLIALEGLRALKAALPVLAGAPRDLEARGQALYGSWLCGVVLGSVAMSLHHKLCHVLGGSFDLPHAETHAILLPHSAGFNAAAAAGQLAGAAALFGGDLGGGLWDFAASLGAPLALAQIGFAETDIPRAAEIATARPYPNPRALTAEALRALLRNAHAGTRPAADPGGTR</sequence>
<dbReference type="InterPro" id="IPR001670">
    <property type="entry name" value="ADH_Fe/GldA"/>
</dbReference>
<feature type="domain" description="Fe-containing alcohol dehydrogenase-like C-terminal" evidence="5">
    <location>
        <begin position="165"/>
        <end position="344"/>
    </location>
</feature>
<keyword evidence="2 6" id="KW-0560">Oxidoreductase</keyword>
<dbReference type="PANTHER" id="PTHR11496">
    <property type="entry name" value="ALCOHOL DEHYDROGENASE"/>
    <property type="match status" value="1"/>
</dbReference>
<keyword evidence="3" id="KW-0520">NAD</keyword>
<evidence type="ECO:0000313" key="6">
    <source>
        <dbReference type="EMBL" id="XCC97130.1"/>
    </source>
</evidence>